<proteinExistence type="predicted"/>
<accession>A0ABZ0Q8I8</accession>
<evidence type="ECO:0000313" key="2">
    <source>
        <dbReference type="Proteomes" id="UP001304071"/>
    </source>
</evidence>
<sequence>MTDPALLAESKGAPDQGKLCQGAVYQAKPKTQVVIYRAWNSTNPNSKLGQWWSFSEPSGPIALYRKNNQICYQWSPLDKLVRCTIKPGAKIVVGNGQSAQCSQYLSYPVSATQQVYLSNADGSVKDCDTYTGVISWDKEVH</sequence>
<evidence type="ECO:0000313" key="1">
    <source>
        <dbReference type="EMBL" id="WPC72715.1"/>
    </source>
</evidence>
<gene>
    <name evidence="1" type="ORF">R8Z52_11310</name>
</gene>
<protein>
    <submittedName>
        <fullName evidence="1">Uncharacterized protein</fullName>
    </submittedName>
</protein>
<dbReference type="EMBL" id="CP138203">
    <property type="protein sequence ID" value="WPC72715.1"/>
    <property type="molecule type" value="Genomic_DNA"/>
</dbReference>
<dbReference type="Proteomes" id="UP001304071">
    <property type="component" value="Chromosome 1"/>
</dbReference>
<organism evidence="1 2">
    <name type="scientific">Vibrio porteresiae DSM 19223</name>
    <dbReference type="NCBI Taxonomy" id="1123496"/>
    <lineage>
        <taxon>Bacteria</taxon>
        <taxon>Pseudomonadati</taxon>
        <taxon>Pseudomonadota</taxon>
        <taxon>Gammaproteobacteria</taxon>
        <taxon>Vibrionales</taxon>
        <taxon>Vibrionaceae</taxon>
        <taxon>Vibrio</taxon>
    </lineage>
</organism>
<keyword evidence="2" id="KW-1185">Reference proteome</keyword>
<name>A0ABZ0Q8I8_9VIBR</name>
<reference evidence="1 2" key="1">
    <citation type="submission" date="2023-11" db="EMBL/GenBank/DDBJ databases">
        <title>Plant-associative lifestyle of Vibrio porteresiae and its evolutionary dynamics.</title>
        <authorList>
            <person name="Rameshkumar N."/>
            <person name="Kirti K."/>
        </authorList>
    </citation>
    <scope>NUCLEOTIDE SEQUENCE [LARGE SCALE GENOMIC DNA]</scope>
    <source>
        <strain evidence="1 2">MSSRF30</strain>
    </source>
</reference>